<dbReference type="EMBL" id="PVLV01000532">
    <property type="protein sequence ID" value="PRH76276.1"/>
    <property type="molecule type" value="Genomic_DNA"/>
</dbReference>
<evidence type="ECO:0000313" key="1">
    <source>
        <dbReference type="EMBL" id="PRH76276.1"/>
    </source>
</evidence>
<evidence type="ECO:0000313" key="2">
    <source>
        <dbReference type="Proteomes" id="UP000239322"/>
    </source>
</evidence>
<keyword evidence="2" id="KW-1185">Reference proteome</keyword>
<reference evidence="1 2" key="1">
    <citation type="submission" date="2018-03" db="EMBL/GenBank/DDBJ databases">
        <title>Novel Streptomyces sp. from soil.</title>
        <authorList>
            <person name="Tan G.Y.A."/>
            <person name="Lee Z.Y."/>
        </authorList>
    </citation>
    <scope>NUCLEOTIDE SEQUENCE [LARGE SCALE GENOMIC DNA]</scope>
    <source>
        <strain evidence="1 2">ST5x</strain>
    </source>
</reference>
<sequence length="99" mass="10175">MSPLLPPVAPEVTAELVAALPPRLRRRLDAGTAKLAARPVVRDGETVRITLDDDTALELHAPGGTVTTADAIHCGCLLAPACLHRAAAEAVLRAAAAVL</sequence>
<protein>
    <recommendedName>
        <fullName evidence="3">SWIM-type domain-containing protein</fullName>
    </recommendedName>
</protein>
<gene>
    <name evidence="1" type="ORF">C6N75_26500</name>
</gene>
<dbReference type="Proteomes" id="UP000239322">
    <property type="component" value="Unassembled WGS sequence"/>
</dbReference>
<comment type="caution">
    <text evidence="1">The sequence shown here is derived from an EMBL/GenBank/DDBJ whole genome shotgun (WGS) entry which is preliminary data.</text>
</comment>
<name>A0A2S9PPE3_9ACTN</name>
<dbReference type="AlphaFoldDB" id="A0A2S9PPE3"/>
<accession>A0A2S9PPE3</accession>
<proteinExistence type="predicted"/>
<evidence type="ECO:0008006" key="3">
    <source>
        <dbReference type="Google" id="ProtNLM"/>
    </source>
</evidence>
<feature type="non-terminal residue" evidence="1">
    <location>
        <position position="99"/>
    </location>
</feature>
<organism evidence="1 2">
    <name type="scientific">Streptomyces solincola</name>
    <dbReference type="NCBI Taxonomy" id="2100817"/>
    <lineage>
        <taxon>Bacteria</taxon>
        <taxon>Bacillati</taxon>
        <taxon>Actinomycetota</taxon>
        <taxon>Actinomycetes</taxon>
        <taxon>Kitasatosporales</taxon>
        <taxon>Streptomycetaceae</taxon>
        <taxon>Streptomyces</taxon>
    </lineage>
</organism>